<keyword evidence="1" id="KW-0732">Signal</keyword>
<dbReference type="InterPro" id="IPR006311">
    <property type="entry name" value="TAT_signal"/>
</dbReference>
<name>S4Y312_SORCE</name>
<dbReference type="RefSeq" id="WP_020738836.1">
    <property type="nucleotide sequence ID" value="NC_021658.1"/>
</dbReference>
<dbReference type="OrthoDB" id="5509987at2"/>
<feature type="signal peptide" evidence="1">
    <location>
        <begin position="1"/>
        <end position="28"/>
    </location>
</feature>
<organism evidence="2 3">
    <name type="scientific">Sorangium cellulosum So0157-2</name>
    <dbReference type="NCBI Taxonomy" id="1254432"/>
    <lineage>
        <taxon>Bacteria</taxon>
        <taxon>Pseudomonadati</taxon>
        <taxon>Myxococcota</taxon>
        <taxon>Polyangia</taxon>
        <taxon>Polyangiales</taxon>
        <taxon>Polyangiaceae</taxon>
        <taxon>Sorangium</taxon>
    </lineage>
</organism>
<dbReference type="PROSITE" id="PS51318">
    <property type="entry name" value="TAT"/>
    <property type="match status" value="1"/>
</dbReference>
<dbReference type="STRING" id="1254432.SCE1572_34720"/>
<evidence type="ECO:0000256" key="1">
    <source>
        <dbReference type="SAM" id="SignalP"/>
    </source>
</evidence>
<dbReference type="AlphaFoldDB" id="S4Y312"/>
<sequence length="297" mass="30150">MSSTTAQKPAPRRRAALAAAGLLAAASAAGCGAGGDGATAGKRLTLATEVAADAASVAPFTNALGWTVTLSKAHLSIGPLYYFEGAPFTARRAAPGRGGAPSLLDRLARWAVPEAHAHPGHYQAGEARGQMAQPTSVDLLAGTTALADADAVSGVVRSARFTFGAPPAGPVAAELDGHVVALEGRAEKGDAARVFRARALAADVASDVTGEPAVEGCVFEEVYLDGPGVVTLAIKPSVWLDQVDFEAVAEGEDGAPADLEPESQAQRGFVRGLKKGTAYALSFAPGAPQGEKEEEER</sequence>
<reference evidence="2 3" key="1">
    <citation type="journal article" date="2013" name="Sci. Rep.">
        <title>Extraordinary expansion of a Sorangium cellulosum genome from an alkaline milieu.</title>
        <authorList>
            <person name="Han K."/>
            <person name="Li Z.F."/>
            <person name="Peng R."/>
            <person name="Zhu L.P."/>
            <person name="Zhou T."/>
            <person name="Wang L.G."/>
            <person name="Li S.G."/>
            <person name="Zhang X.B."/>
            <person name="Hu W."/>
            <person name="Wu Z.H."/>
            <person name="Qin N."/>
            <person name="Li Y.Z."/>
        </authorList>
    </citation>
    <scope>NUCLEOTIDE SEQUENCE [LARGE SCALE GENOMIC DNA]</scope>
    <source>
        <strain evidence="2 3">So0157-2</strain>
    </source>
</reference>
<evidence type="ECO:0000313" key="2">
    <source>
        <dbReference type="EMBL" id="AGP39189.1"/>
    </source>
</evidence>
<dbReference type="KEGG" id="scu:SCE1572_34720"/>
<dbReference type="HOGENOM" id="CLU_936585_0_0_7"/>
<gene>
    <name evidence="2" type="ORF">SCE1572_34720</name>
</gene>
<evidence type="ECO:0008006" key="4">
    <source>
        <dbReference type="Google" id="ProtNLM"/>
    </source>
</evidence>
<evidence type="ECO:0000313" key="3">
    <source>
        <dbReference type="Proteomes" id="UP000014803"/>
    </source>
</evidence>
<dbReference type="eggNOG" id="ENOG5030BGD">
    <property type="taxonomic scope" value="Bacteria"/>
</dbReference>
<dbReference type="PATRIC" id="fig|1254432.3.peg.7867"/>
<feature type="chain" id="PRO_5004534089" description="Lipoprotein" evidence="1">
    <location>
        <begin position="29"/>
        <end position="297"/>
    </location>
</feature>
<accession>S4Y312</accession>
<proteinExistence type="predicted"/>
<dbReference type="EMBL" id="CP003969">
    <property type="protein sequence ID" value="AGP39189.1"/>
    <property type="molecule type" value="Genomic_DNA"/>
</dbReference>
<dbReference type="Proteomes" id="UP000014803">
    <property type="component" value="Chromosome"/>
</dbReference>
<protein>
    <recommendedName>
        <fullName evidence="4">Lipoprotein</fullName>
    </recommendedName>
</protein>